<evidence type="ECO:0000313" key="2">
    <source>
        <dbReference type="EMBL" id="TVT27691.1"/>
    </source>
</evidence>
<dbReference type="SUPFAM" id="SSF54897">
    <property type="entry name" value="Protease propeptides/inhibitors"/>
    <property type="match status" value="1"/>
</dbReference>
<reference evidence="2 3" key="1">
    <citation type="submission" date="2019-07" db="EMBL/GenBank/DDBJ databases">
        <title>Salinicoccus cyprini sp. nov., isolated from gastro-intestinal tract of mirror carp, Cyprinus carpio var. specularis, collected from Gobind Sagar Reservoir, Himachal Pradesh, India.</title>
        <authorList>
            <person name="Talwar C."/>
            <person name="Singh A.K."/>
            <person name="Lal R."/>
            <person name="Negi R.K."/>
        </authorList>
    </citation>
    <scope>NUCLEOTIDE SEQUENCE [LARGE SCALE GENOMIC DNA]</scope>
    <source>
        <strain evidence="2 3">CT19</strain>
    </source>
</reference>
<evidence type="ECO:0000259" key="1">
    <source>
        <dbReference type="Pfam" id="PF05922"/>
    </source>
</evidence>
<keyword evidence="3" id="KW-1185">Reference proteome</keyword>
<name>A0A558ATV9_9STAP</name>
<feature type="domain" description="Inhibitor I9" evidence="1">
    <location>
        <begin position="45"/>
        <end position="90"/>
    </location>
</feature>
<gene>
    <name evidence="2" type="ORF">FO441_08260</name>
</gene>
<accession>A0A558ATV9</accession>
<protein>
    <recommendedName>
        <fullName evidence="1">Inhibitor I9 domain-containing protein</fullName>
    </recommendedName>
</protein>
<dbReference type="Proteomes" id="UP000315103">
    <property type="component" value="Unassembled WGS sequence"/>
</dbReference>
<dbReference type="AlphaFoldDB" id="A0A558ATV9"/>
<comment type="caution">
    <text evidence="2">The sequence shown here is derived from an EMBL/GenBank/DDBJ whole genome shotgun (WGS) entry which is preliminary data.</text>
</comment>
<organism evidence="2 3">
    <name type="scientific">Salinicoccus cyprini</name>
    <dbReference type="NCBI Taxonomy" id="2493691"/>
    <lineage>
        <taxon>Bacteria</taxon>
        <taxon>Bacillati</taxon>
        <taxon>Bacillota</taxon>
        <taxon>Bacilli</taxon>
        <taxon>Bacillales</taxon>
        <taxon>Staphylococcaceae</taxon>
        <taxon>Salinicoccus</taxon>
    </lineage>
</organism>
<dbReference type="PROSITE" id="PS51257">
    <property type="entry name" value="PROKAR_LIPOPROTEIN"/>
    <property type="match status" value="1"/>
</dbReference>
<proteinExistence type="predicted"/>
<dbReference type="InterPro" id="IPR037045">
    <property type="entry name" value="S8pro/Inhibitor_I9_sf"/>
</dbReference>
<dbReference type="OrthoDB" id="2390293at2"/>
<dbReference type="InterPro" id="IPR010259">
    <property type="entry name" value="S8pro/Inhibitor_I9"/>
</dbReference>
<dbReference type="Gene3D" id="3.30.70.80">
    <property type="entry name" value="Peptidase S8 propeptide/proteinase inhibitor I9"/>
    <property type="match status" value="1"/>
</dbReference>
<dbReference type="Pfam" id="PF05922">
    <property type="entry name" value="Inhibitor_I9"/>
    <property type="match status" value="1"/>
</dbReference>
<sequence length="97" mass="11188">MKKWTLSALCILFLIIVGCSGMEDRKDYLVGVSGELTEEDLAASGLEQEDIKHRYSLMKVYVITMTEVEAQEIETLDKVNYVEMDQEVRIPEQRNEK</sequence>
<evidence type="ECO:0000313" key="3">
    <source>
        <dbReference type="Proteomes" id="UP000315103"/>
    </source>
</evidence>
<dbReference type="EMBL" id="VMSJ01000003">
    <property type="protein sequence ID" value="TVT27691.1"/>
    <property type="molecule type" value="Genomic_DNA"/>
</dbReference>